<sequence>MDTDTNDGKFQTPKKFSTNFVKVLRQKAVRSLNLKLRYKVLTESESEAEEEPKGPPETQGGNSKTEALPKPINTATNTAKAAEKPAIPPIVVEESWSCKVEICNEKKLEIFANMNEYAKTYKEEENYVKVVFIIIESHLAMLAQNYLADDKLVARYEWIRDPFRTTPEGLSTAKEEIFIDFTASGELKR</sequence>
<dbReference type="Proteomes" id="UP001153636">
    <property type="component" value="Chromosome 2"/>
</dbReference>
<reference evidence="2" key="1">
    <citation type="submission" date="2022-01" db="EMBL/GenBank/DDBJ databases">
        <authorList>
            <person name="King R."/>
        </authorList>
    </citation>
    <scope>NUCLEOTIDE SEQUENCE</scope>
</reference>
<dbReference type="EMBL" id="OV651814">
    <property type="protein sequence ID" value="CAH1105524.1"/>
    <property type="molecule type" value="Genomic_DNA"/>
</dbReference>
<evidence type="ECO:0000256" key="1">
    <source>
        <dbReference type="SAM" id="MobiDB-lite"/>
    </source>
</evidence>
<evidence type="ECO:0000313" key="3">
    <source>
        <dbReference type="Proteomes" id="UP001153636"/>
    </source>
</evidence>
<accession>A0A9P0CNP8</accession>
<dbReference type="AlphaFoldDB" id="A0A9P0CNP8"/>
<gene>
    <name evidence="2" type="ORF">PSYICH_LOCUS7059</name>
</gene>
<name>A0A9P0CNP8_9CUCU</name>
<proteinExistence type="predicted"/>
<organism evidence="2 3">
    <name type="scientific">Psylliodes chrysocephalus</name>
    <dbReference type="NCBI Taxonomy" id="3402493"/>
    <lineage>
        <taxon>Eukaryota</taxon>
        <taxon>Metazoa</taxon>
        <taxon>Ecdysozoa</taxon>
        <taxon>Arthropoda</taxon>
        <taxon>Hexapoda</taxon>
        <taxon>Insecta</taxon>
        <taxon>Pterygota</taxon>
        <taxon>Neoptera</taxon>
        <taxon>Endopterygota</taxon>
        <taxon>Coleoptera</taxon>
        <taxon>Polyphaga</taxon>
        <taxon>Cucujiformia</taxon>
        <taxon>Chrysomeloidea</taxon>
        <taxon>Chrysomelidae</taxon>
        <taxon>Galerucinae</taxon>
        <taxon>Alticini</taxon>
        <taxon>Psylliodes</taxon>
    </lineage>
</organism>
<protein>
    <submittedName>
        <fullName evidence="2">Uncharacterized protein</fullName>
    </submittedName>
</protein>
<evidence type="ECO:0000313" key="2">
    <source>
        <dbReference type="EMBL" id="CAH1105524.1"/>
    </source>
</evidence>
<dbReference type="OrthoDB" id="8333692at2759"/>
<keyword evidence="3" id="KW-1185">Reference proteome</keyword>
<feature type="region of interest" description="Disordered" evidence="1">
    <location>
        <begin position="43"/>
        <end position="70"/>
    </location>
</feature>